<dbReference type="WBParaSite" id="PEQ_0000806801-mRNA-1">
    <property type="protein sequence ID" value="PEQ_0000806801-mRNA-1"/>
    <property type="gene ID" value="PEQ_0000806801"/>
</dbReference>
<dbReference type="PROSITE" id="PS50297">
    <property type="entry name" value="ANK_REP_REGION"/>
    <property type="match status" value="1"/>
</dbReference>
<evidence type="ECO:0000313" key="4">
    <source>
        <dbReference type="Proteomes" id="UP000887564"/>
    </source>
</evidence>
<keyword evidence="2 3" id="KW-0040">ANK repeat</keyword>
<sequence>MTPLHHACRNGHINVVRILVQRGANYQKLTYLGASSMTLAAAGGHIELVKLLLDLRVSVNPSHTALREVTLEEEYFRDNRKEVITNSIQAGIYIKRFQ</sequence>
<dbReference type="Proteomes" id="UP000887564">
    <property type="component" value="Unplaced"/>
</dbReference>
<feature type="repeat" description="ANK" evidence="3">
    <location>
        <begin position="1"/>
        <end position="31"/>
    </location>
</feature>
<dbReference type="PANTHER" id="PTHR24161">
    <property type="entry name" value="ANK_REP_REGION DOMAIN-CONTAINING PROTEIN-RELATED"/>
    <property type="match status" value="1"/>
</dbReference>
<dbReference type="InterPro" id="IPR036770">
    <property type="entry name" value="Ankyrin_rpt-contain_sf"/>
</dbReference>
<evidence type="ECO:0000256" key="2">
    <source>
        <dbReference type="ARBA" id="ARBA00023043"/>
    </source>
</evidence>
<dbReference type="Pfam" id="PF12796">
    <property type="entry name" value="Ank_2"/>
    <property type="match status" value="1"/>
</dbReference>
<feature type="repeat" description="ANK" evidence="3">
    <location>
        <begin position="32"/>
        <end position="64"/>
    </location>
</feature>
<proteinExistence type="predicted"/>
<reference evidence="5" key="1">
    <citation type="submission" date="2022-11" db="UniProtKB">
        <authorList>
            <consortium name="WormBaseParasite"/>
        </authorList>
    </citation>
    <scope>IDENTIFICATION</scope>
</reference>
<dbReference type="SUPFAM" id="SSF48403">
    <property type="entry name" value="Ankyrin repeat"/>
    <property type="match status" value="1"/>
</dbReference>
<evidence type="ECO:0000313" key="5">
    <source>
        <dbReference type="WBParaSite" id="PEQ_0000806801-mRNA-1"/>
    </source>
</evidence>
<dbReference type="PANTHER" id="PTHR24161:SF85">
    <property type="entry name" value="PALMITOYLTRANSFERASE HIP14"/>
    <property type="match status" value="1"/>
</dbReference>
<accession>A0A914RT99</accession>
<name>A0A914RT99_PAREQ</name>
<organism evidence="4 5">
    <name type="scientific">Parascaris equorum</name>
    <name type="common">Equine roundworm</name>
    <dbReference type="NCBI Taxonomy" id="6256"/>
    <lineage>
        <taxon>Eukaryota</taxon>
        <taxon>Metazoa</taxon>
        <taxon>Ecdysozoa</taxon>
        <taxon>Nematoda</taxon>
        <taxon>Chromadorea</taxon>
        <taxon>Rhabditida</taxon>
        <taxon>Spirurina</taxon>
        <taxon>Ascaridomorpha</taxon>
        <taxon>Ascaridoidea</taxon>
        <taxon>Ascarididae</taxon>
        <taxon>Parascaris</taxon>
    </lineage>
</organism>
<keyword evidence="1" id="KW-0677">Repeat</keyword>
<keyword evidence="4" id="KW-1185">Reference proteome</keyword>
<dbReference type="InterPro" id="IPR002110">
    <property type="entry name" value="Ankyrin_rpt"/>
</dbReference>
<protein>
    <submittedName>
        <fullName evidence="5">ANK_REP_REGION domain-containing protein</fullName>
    </submittedName>
</protein>
<dbReference type="AlphaFoldDB" id="A0A914RT99"/>
<evidence type="ECO:0000256" key="1">
    <source>
        <dbReference type="ARBA" id="ARBA00022737"/>
    </source>
</evidence>
<dbReference type="SMART" id="SM00248">
    <property type="entry name" value="ANK"/>
    <property type="match status" value="2"/>
</dbReference>
<evidence type="ECO:0000256" key="3">
    <source>
        <dbReference type="PROSITE-ProRule" id="PRU00023"/>
    </source>
</evidence>
<dbReference type="Gene3D" id="1.25.40.20">
    <property type="entry name" value="Ankyrin repeat-containing domain"/>
    <property type="match status" value="1"/>
</dbReference>
<dbReference type="PROSITE" id="PS50088">
    <property type="entry name" value="ANK_REPEAT"/>
    <property type="match status" value="2"/>
</dbReference>